<dbReference type="Proteomes" id="UP001295740">
    <property type="component" value="Unassembled WGS sequence"/>
</dbReference>
<dbReference type="EMBL" id="CAUWAG010000013">
    <property type="protein sequence ID" value="CAJ2510291.1"/>
    <property type="molecule type" value="Genomic_DNA"/>
</dbReference>
<feature type="compositionally biased region" description="Low complexity" evidence="8">
    <location>
        <begin position="177"/>
        <end position="194"/>
    </location>
</feature>
<evidence type="ECO:0000256" key="8">
    <source>
        <dbReference type="SAM" id="MobiDB-lite"/>
    </source>
</evidence>
<keyword evidence="3" id="KW-0336">GPI-anchor</keyword>
<name>A0AAI8YK68_9PEZI</name>
<dbReference type="CDD" id="cd21176">
    <property type="entry name" value="LPMO_auxiliary-like"/>
    <property type="match status" value="1"/>
</dbReference>
<evidence type="ECO:0000256" key="7">
    <source>
        <dbReference type="ARBA" id="ARBA00023288"/>
    </source>
</evidence>
<keyword evidence="7" id="KW-0449">Lipoprotein</keyword>
<dbReference type="PANTHER" id="PTHR34992">
    <property type="entry name" value="HYPHAL ANASTAMOSIS-7 PROTEIN"/>
    <property type="match status" value="1"/>
</dbReference>
<accession>A0AAI8YK68</accession>
<dbReference type="GO" id="GO:0005886">
    <property type="term" value="C:plasma membrane"/>
    <property type="evidence" value="ECO:0007669"/>
    <property type="project" value="UniProtKB-SubCell"/>
</dbReference>
<evidence type="ECO:0000259" key="10">
    <source>
        <dbReference type="Pfam" id="PF20238"/>
    </source>
</evidence>
<keyword evidence="6" id="KW-0325">Glycoprotein</keyword>
<protein>
    <submittedName>
        <fullName evidence="11">Uu.00g061910.m01.CDS01</fullName>
    </submittedName>
</protein>
<evidence type="ECO:0000313" key="12">
    <source>
        <dbReference type="Proteomes" id="UP001295740"/>
    </source>
</evidence>
<comment type="caution">
    <text evidence="11">The sequence shown here is derived from an EMBL/GenBank/DDBJ whole genome shotgun (WGS) entry which is preliminary data.</text>
</comment>
<gene>
    <name evidence="11" type="ORF">KHLLAP_LOCUS10759</name>
</gene>
<evidence type="ECO:0000256" key="1">
    <source>
        <dbReference type="ARBA" id="ARBA00004609"/>
    </source>
</evidence>
<evidence type="ECO:0000256" key="6">
    <source>
        <dbReference type="ARBA" id="ARBA00023180"/>
    </source>
</evidence>
<dbReference type="PANTHER" id="PTHR34992:SF1">
    <property type="entry name" value="COPPER ACQUISITION FACTOR BIM1-LIKE DOMAIN-CONTAINING PROTEIN"/>
    <property type="match status" value="1"/>
</dbReference>
<keyword evidence="4 9" id="KW-0732">Signal</keyword>
<evidence type="ECO:0000313" key="11">
    <source>
        <dbReference type="EMBL" id="CAJ2510291.1"/>
    </source>
</evidence>
<proteinExistence type="predicted"/>
<sequence length="223" mass="23068">MLSLRLAATAALLLATTVQAHFELQYPGPIKPFDDDTEGSAPCGGYTPDLDNENAVDFHVDGDAISTYSTHPQTNWLYRMTTDPTASGNWSQVYGIIQQSGPGNYCTPQVTISHEYVGKKAILSMVASGIDGLLYQCAAVNFINGTGNAPSVCTNQSSVKGSYTNDATLTALLGSSSASSASSSASPSETPGAGVSMRADSVEGLRALVATGVMVVVGAMLMV</sequence>
<evidence type="ECO:0000256" key="2">
    <source>
        <dbReference type="ARBA" id="ARBA00022475"/>
    </source>
</evidence>
<dbReference type="GO" id="GO:0098552">
    <property type="term" value="C:side of membrane"/>
    <property type="evidence" value="ECO:0007669"/>
    <property type="project" value="UniProtKB-KW"/>
</dbReference>
<keyword evidence="2" id="KW-1003">Cell membrane</keyword>
<dbReference type="InterPro" id="IPR046936">
    <property type="entry name" value="BIM1-like"/>
</dbReference>
<feature type="signal peptide" evidence="9">
    <location>
        <begin position="1"/>
        <end position="20"/>
    </location>
</feature>
<evidence type="ECO:0000256" key="9">
    <source>
        <dbReference type="SAM" id="SignalP"/>
    </source>
</evidence>
<dbReference type="InterPro" id="IPR046530">
    <property type="entry name" value="BIM1-like_dom"/>
</dbReference>
<feature type="domain" description="Copper acquisition factor BIM1-like" evidence="10">
    <location>
        <begin position="19"/>
        <end position="157"/>
    </location>
</feature>
<dbReference type="AlphaFoldDB" id="A0AAI8YK68"/>
<dbReference type="Pfam" id="PF20238">
    <property type="entry name" value="BIM1-like_dom"/>
    <property type="match status" value="1"/>
</dbReference>
<evidence type="ECO:0000256" key="4">
    <source>
        <dbReference type="ARBA" id="ARBA00022729"/>
    </source>
</evidence>
<evidence type="ECO:0000256" key="5">
    <source>
        <dbReference type="ARBA" id="ARBA00023136"/>
    </source>
</evidence>
<feature type="region of interest" description="Disordered" evidence="8">
    <location>
        <begin position="177"/>
        <end position="196"/>
    </location>
</feature>
<keyword evidence="12" id="KW-1185">Reference proteome</keyword>
<reference evidence="11" key="1">
    <citation type="submission" date="2023-10" db="EMBL/GenBank/DDBJ databases">
        <authorList>
            <person name="Hackl T."/>
        </authorList>
    </citation>
    <scope>NUCLEOTIDE SEQUENCE</scope>
</reference>
<feature type="chain" id="PRO_5042565624" evidence="9">
    <location>
        <begin position="21"/>
        <end position="223"/>
    </location>
</feature>
<organism evidence="11 12">
    <name type="scientific">Anthostomella pinea</name>
    <dbReference type="NCBI Taxonomy" id="933095"/>
    <lineage>
        <taxon>Eukaryota</taxon>
        <taxon>Fungi</taxon>
        <taxon>Dikarya</taxon>
        <taxon>Ascomycota</taxon>
        <taxon>Pezizomycotina</taxon>
        <taxon>Sordariomycetes</taxon>
        <taxon>Xylariomycetidae</taxon>
        <taxon>Xylariales</taxon>
        <taxon>Xylariaceae</taxon>
        <taxon>Anthostomella</taxon>
    </lineage>
</organism>
<keyword evidence="5" id="KW-0472">Membrane</keyword>
<evidence type="ECO:0000256" key="3">
    <source>
        <dbReference type="ARBA" id="ARBA00022622"/>
    </source>
</evidence>
<comment type="subcellular location">
    <subcellularLocation>
        <location evidence="1">Cell membrane</location>
        <topology evidence="1">Lipid-anchor</topology>
        <topology evidence="1">GPI-anchor</topology>
    </subcellularLocation>
</comment>